<name>A0A370D938_9GAMM</name>
<evidence type="ECO:0000313" key="2">
    <source>
        <dbReference type="Proteomes" id="UP000254266"/>
    </source>
</evidence>
<organism evidence="1 2">
    <name type="scientific">endosymbiont of Galathealinum brachiosum</name>
    <dbReference type="NCBI Taxonomy" id="2200906"/>
    <lineage>
        <taxon>Bacteria</taxon>
        <taxon>Pseudomonadati</taxon>
        <taxon>Pseudomonadota</taxon>
        <taxon>Gammaproteobacteria</taxon>
        <taxon>sulfur-oxidizing symbionts</taxon>
    </lineage>
</organism>
<dbReference type="AlphaFoldDB" id="A0A370D938"/>
<accession>A0A370D938</accession>
<reference evidence="1 2" key="1">
    <citation type="journal article" date="2018" name="ISME J.">
        <title>Endosymbiont genomes yield clues of tubeworm success.</title>
        <authorList>
            <person name="Li Y."/>
            <person name="Liles M.R."/>
            <person name="Halanych K.M."/>
        </authorList>
    </citation>
    <scope>NUCLEOTIDE SEQUENCE [LARGE SCALE GENOMIC DNA]</scope>
    <source>
        <strain evidence="1">A1464</strain>
    </source>
</reference>
<dbReference type="InterPro" id="IPR005358">
    <property type="entry name" value="Puta_zinc/iron-chelating_dom"/>
</dbReference>
<sequence length="212" mass="24369">MSEITESDYRKPKRLTFTDDEKRLPWLTTLLDAFSIIDKGVSAAIEREHKQGRELACAKGCSSCCTTHQDIPVYPLELMGMSWYVIEKLQSPLREQLKAQLSNIDNIHTCPFLLEGSCSIHPMRPAACRQFNVLDKPCSDGEDAYHTRKQDVMIPIQHYIDNAFDTMLPFYGIKKKGERKKAIKQGTLHSIAKAMRECNWQTLPEKMDKFDK</sequence>
<protein>
    <submittedName>
        <fullName evidence="1">YkgJ family cysteine cluster protein</fullName>
    </submittedName>
</protein>
<keyword evidence="2" id="KW-1185">Reference proteome</keyword>
<evidence type="ECO:0000313" key="1">
    <source>
        <dbReference type="EMBL" id="RDH81408.1"/>
    </source>
</evidence>
<comment type="caution">
    <text evidence="1">The sequence shown here is derived from an EMBL/GenBank/DDBJ whole genome shotgun (WGS) entry which is preliminary data.</text>
</comment>
<proteinExistence type="predicted"/>
<dbReference type="Proteomes" id="UP000254266">
    <property type="component" value="Unassembled WGS sequence"/>
</dbReference>
<dbReference type="EMBL" id="QFXC01000013">
    <property type="protein sequence ID" value="RDH81408.1"/>
    <property type="molecule type" value="Genomic_DNA"/>
</dbReference>
<dbReference type="Pfam" id="PF03692">
    <property type="entry name" value="CxxCxxCC"/>
    <property type="match status" value="1"/>
</dbReference>
<gene>
    <name evidence="1" type="ORF">DIZ80_15080</name>
</gene>